<protein>
    <submittedName>
        <fullName evidence="1">Uncharacterized protein</fullName>
    </submittedName>
</protein>
<organism evidence="1 2">
    <name type="scientific">Vanilla planifolia</name>
    <name type="common">Vanilla</name>
    <dbReference type="NCBI Taxonomy" id="51239"/>
    <lineage>
        <taxon>Eukaryota</taxon>
        <taxon>Viridiplantae</taxon>
        <taxon>Streptophyta</taxon>
        <taxon>Embryophyta</taxon>
        <taxon>Tracheophyta</taxon>
        <taxon>Spermatophyta</taxon>
        <taxon>Magnoliopsida</taxon>
        <taxon>Liliopsida</taxon>
        <taxon>Asparagales</taxon>
        <taxon>Orchidaceae</taxon>
        <taxon>Vanilloideae</taxon>
        <taxon>Vanilleae</taxon>
        <taxon>Vanilla</taxon>
    </lineage>
</organism>
<reference evidence="1 2" key="1">
    <citation type="journal article" date="2020" name="Nat. Food">
        <title>A phased Vanilla planifolia genome enables genetic improvement of flavour and production.</title>
        <authorList>
            <person name="Hasing T."/>
            <person name="Tang H."/>
            <person name="Brym M."/>
            <person name="Khazi F."/>
            <person name="Huang T."/>
            <person name="Chambers A.H."/>
        </authorList>
    </citation>
    <scope>NUCLEOTIDE SEQUENCE [LARGE SCALE GENOMIC DNA]</scope>
    <source>
        <tissue evidence="1">Leaf</tissue>
    </source>
</reference>
<name>A0A835Q6R1_VANPL</name>
<comment type="caution">
    <text evidence="1">The sequence shown here is derived from an EMBL/GenBank/DDBJ whole genome shotgun (WGS) entry which is preliminary data.</text>
</comment>
<evidence type="ECO:0000313" key="2">
    <source>
        <dbReference type="Proteomes" id="UP000639772"/>
    </source>
</evidence>
<accession>A0A835Q6R1</accession>
<sequence>MYRRAPEREQSARRRRSFWRVTWRSERLRIAAEGRLKEEGRERRSTRIARSREERRRTERAALRFVGKESAS</sequence>
<dbReference type="AlphaFoldDB" id="A0A835Q6R1"/>
<evidence type="ECO:0000313" key="1">
    <source>
        <dbReference type="EMBL" id="KAG0465240.1"/>
    </source>
</evidence>
<gene>
    <name evidence="1" type="ORF">HPP92_019404</name>
</gene>
<proteinExistence type="predicted"/>
<dbReference type="Proteomes" id="UP000639772">
    <property type="component" value="Chromosome 10"/>
</dbReference>
<dbReference type="EMBL" id="JADCNM010000010">
    <property type="protein sequence ID" value="KAG0465240.1"/>
    <property type="molecule type" value="Genomic_DNA"/>
</dbReference>